<keyword evidence="1" id="KW-0812">Transmembrane</keyword>
<reference evidence="2" key="1">
    <citation type="submission" date="2022-02" db="EMBL/GenBank/DDBJ databases">
        <title>Fredinandcohnia quinoae sp. nov. isolated from Chenopodium quinoa seeds.</title>
        <authorList>
            <person name="Saati-Santamaria Z."/>
            <person name="Flores-Felix J.D."/>
            <person name="Igual J.M."/>
            <person name="Velazquez E."/>
            <person name="Garcia-Fraile P."/>
            <person name="Martinez-Molina E."/>
        </authorList>
    </citation>
    <scope>NUCLEOTIDE SEQUENCE</scope>
    <source>
        <strain evidence="2">SECRCQ15</strain>
    </source>
</reference>
<protein>
    <recommendedName>
        <fullName evidence="4">Yip1 domain-containing protein</fullName>
    </recommendedName>
</protein>
<name>A0AAW5E425_9BACI</name>
<organism evidence="2 3">
    <name type="scientific">Fredinandcohnia quinoae</name>
    <dbReference type="NCBI Taxonomy" id="2918902"/>
    <lineage>
        <taxon>Bacteria</taxon>
        <taxon>Bacillati</taxon>
        <taxon>Bacillota</taxon>
        <taxon>Bacilli</taxon>
        <taxon>Bacillales</taxon>
        <taxon>Bacillaceae</taxon>
        <taxon>Fredinandcohnia</taxon>
    </lineage>
</organism>
<feature type="transmembrane region" description="Helical" evidence="1">
    <location>
        <begin position="193"/>
        <end position="217"/>
    </location>
</feature>
<keyword evidence="3" id="KW-1185">Reference proteome</keyword>
<keyword evidence="1" id="KW-0472">Membrane</keyword>
<feature type="transmembrane region" description="Helical" evidence="1">
    <location>
        <begin position="75"/>
        <end position="100"/>
    </location>
</feature>
<feature type="transmembrane region" description="Helical" evidence="1">
    <location>
        <begin position="34"/>
        <end position="55"/>
    </location>
</feature>
<evidence type="ECO:0008006" key="4">
    <source>
        <dbReference type="Google" id="ProtNLM"/>
    </source>
</evidence>
<gene>
    <name evidence="2" type="ORF">MJG50_20340</name>
</gene>
<comment type="caution">
    <text evidence="2">The sequence shown here is derived from an EMBL/GenBank/DDBJ whole genome shotgun (WGS) entry which is preliminary data.</text>
</comment>
<sequence length="221" mass="24530">MTFRVRLINGIFKPEHLFYQLKLSEKIVGIIPKLLLLLLFSGVLSFIMAHYGFYTESLTKQIDTLSKSEFELSKILIGVGGLISSIAFPLVFLLCSTLLITAFFREIAIFAILTIQLCALSISLIENALFVPIQYFWGISSISSPFGLGVIGQLLSENEVLRNIMASLTLFDIWSIVITVIALRLLSEKSKGYIILATIGIHLFLNIAGALITSLNLHTFI</sequence>
<feature type="transmembrane region" description="Helical" evidence="1">
    <location>
        <begin position="168"/>
        <end position="187"/>
    </location>
</feature>
<proteinExistence type="predicted"/>
<dbReference type="Proteomes" id="UP001431131">
    <property type="component" value="Unassembled WGS sequence"/>
</dbReference>
<feature type="transmembrane region" description="Helical" evidence="1">
    <location>
        <begin position="107"/>
        <end position="129"/>
    </location>
</feature>
<evidence type="ECO:0000313" key="2">
    <source>
        <dbReference type="EMBL" id="MCH1627690.1"/>
    </source>
</evidence>
<evidence type="ECO:0000256" key="1">
    <source>
        <dbReference type="SAM" id="Phobius"/>
    </source>
</evidence>
<evidence type="ECO:0000313" key="3">
    <source>
        <dbReference type="Proteomes" id="UP001431131"/>
    </source>
</evidence>
<keyword evidence="1" id="KW-1133">Transmembrane helix</keyword>
<dbReference type="AlphaFoldDB" id="A0AAW5E425"/>
<dbReference type="EMBL" id="JAKTTI010000050">
    <property type="protein sequence ID" value="MCH1627690.1"/>
    <property type="molecule type" value="Genomic_DNA"/>
</dbReference>
<dbReference type="RefSeq" id="WP_240257610.1">
    <property type="nucleotide sequence ID" value="NZ_JAKTTI010000050.1"/>
</dbReference>
<accession>A0AAW5E425</accession>